<keyword evidence="1" id="KW-0472">Membrane</keyword>
<gene>
    <name evidence="2" type="ORF">IAB51_06335</name>
</gene>
<feature type="transmembrane region" description="Helical" evidence="1">
    <location>
        <begin position="146"/>
        <end position="167"/>
    </location>
</feature>
<reference evidence="2" key="2">
    <citation type="journal article" date="2021" name="PeerJ">
        <title>Extensive microbial diversity within the chicken gut microbiome revealed by metagenomics and culture.</title>
        <authorList>
            <person name="Gilroy R."/>
            <person name="Ravi A."/>
            <person name="Getino M."/>
            <person name="Pursley I."/>
            <person name="Horton D.L."/>
            <person name="Alikhan N.F."/>
            <person name="Baker D."/>
            <person name="Gharbi K."/>
            <person name="Hall N."/>
            <person name="Watson M."/>
            <person name="Adriaenssens E.M."/>
            <person name="Foster-Nyarko E."/>
            <person name="Jarju S."/>
            <person name="Secka A."/>
            <person name="Antonio M."/>
            <person name="Oren A."/>
            <person name="Chaudhuri R.R."/>
            <person name="La Ragione R."/>
            <person name="Hildebrand F."/>
            <person name="Pallen M.J."/>
        </authorList>
    </citation>
    <scope>NUCLEOTIDE SEQUENCE</scope>
    <source>
        <strain evidence="2">CHK199-13235</strain>
    </source>
</reference>
<protein>
    <submittedName>
        <fullName evidence="2">Peptidase M50</fullName>
    </submittedName>
</protein>
<dbReference type="EMBL" id="DVJP01000041">
    <property type="protein sequence ID" value="HIS76416.1"/>
    <property type="molecule type" value="Genomic_DNA"/>
</dbReference>
<dbReference type="Proteomes" id="UP000824002">
    <property type="component" value="Unassembled WGS sequence"/>
</dbReference>
<keyword evidence="1" id="KW-1133">Transmembrane helix</keyword>
<name>A0A9D1JZM5_9FIRM</name>
<keyword evidence="1" id="KW-0812">Transmembrane</keyword>
<organism evidence="2 3">
    <name type="scientific">Candidatus Merdivicinus excrementipullorum</name>
    <dbReference type="NCBI Taxonomy" id="2840867"/>
    <lineage>
        <taxon>Bacteria</taxon>
        <taxon>Bacillati</taxon>
        <taxon>Bacillota</taxon>
        <taxon>Clostridia</taxon>
        <taxon>Eubacteriales</taxon>
        <taxon>Oscillospiraceae</taxon>
        <taxon>Oscillospiraceae incertae sedis</taxon>
        <taxon>Candidatus Merdivicinus</taxon>
    </lineage>
</organism>
<reference evidence="2" key="1">
    <citation type="submission" date="2020-10" db="EMBL/GenBank/DDBJ databases">
        <authorList>
            <person name="Gilroy R."/>
        </authorList>
    </citation>
    <scope>NUCLEOTIDE SEQUENCE</scope>
    <source>
        <strain evidence="2">CHK199-13235</strain>
    </source>
</reference>
<feature type="transmembrane region" description="Helical" evidence="1">
    <location>
        <begin position="32"/>
        <end position="54"/>
    </location>
</feature>
<feature type="transmembrane region" description="Helical" evidence="1">
    <location>
        <begin position="109"/>
        <end position="126"/>
    </location>
</feature>
<comment type="caution">
    <text evidence="2">The sequence shown here is derived from an EMBL/GenBank/DDBJ whole genome shotgun (WGS) entry which is preliminary data.</text>
</comment>
<dbReference type="AlphaFoldDB" id="A0A9D1JZM5"/>
<evidence type="ECO:0000313" key="3">
    <source>
        <dbReference type="Proteomes" id="UP000824002"/>
    </source>
</evidence>
<proteinExistence type="predicted"/>
<evidence type="ECO:0000313" key="2">
    <source>
        <dbReference type="EMBL" id="HIS76416.1"/>
    </source>
</evidence>
<accession>A0A9D1JZM5</accession>
<evidence type="ECO:0000256" key="1">
    <source>
        <dbReference type="SAM" id="Phobius"/>
    </source>
</evidence>
<sequence>MIVVQTKSFRLGIRFSFLAVLFFMLEISRSDWGLWCVLCCILHELGHFTAFALVGSRPKELWLEAGGMRIVPAAGLLAPGKEAFVLCGGCLINFLSAGLLFWLSCPQAAGFHLFLGIFNLFPVKSLDGGRLLALFLEQKAPSAAAFLSNAAHGVCAALLGALGFWAFKETGNFTLLLTLFCLLFQGK</sequence>